<dbReference type="AlphaFoldDB" id="B9D4L9"/>
<name>B9D4L9_CAMRE</name>
<accession>B9D4L9</accession>
<comment type="caution">
    <text evidence="1">The sequence shown here is derived from an EMBL/GenBank/DDBJ whole genome shotgun (WGS) entry which is preliminary data.</text>
</comment>
<evidence type="ECO:0000313" key="2">
    <source>
        <dbReference type="Proteomes" id="UP000003082"/>
    </source>
</evidence>
<evidence type="ECO:0000313" key="1">
    <source>
        <dbReference type="EMBL" id="EEF13055.1"/>
    </source>
</evidence>
<sequence length="38" mass="4557">MIKFALKTDETSPHLQKKDKFAVDLALKFRNLNRKRRV</sequence>
<dbReference type="STRING" id="553218.CAMRE0001_2075"/>
<organism evidence="1 2">
    <name type="scientific">Campylobacter rectus RM3267</name>
    <dbReference type="NCBI Taxonomy" id="553218"/>
    <lineage>
        <taxon>Bacteria</taxon>
        <taxon>Pseudomonadati</taxon>
        <taxon>Campylobacterota</taxon>
        <taxon>Epsilonproteobacteria</taxon>
        <taxon>Campylobacterales</taxon>
        <taxon>Campylobacteraceae</taxon>
        <taxon>Campylobacter</taxon>
    </lineage>
</organism>
<dbReference type="EMBL" id="ACFU01000028">
    <property type="protein sequence ID" value="EEF13055.1"/>
    <property type="molecule type" value="Genomic_DNA"/>
</dbReference>
<gene>
    <name evidence="1" type="ORF">CAMRE0001_2075</name>
</gene>
<proteinExistence type="predicted"/>
<keyword evidence="2" id="KW-1185">Reference proteome</keyword>
<reference evidence="1 2" key="1">
    <citation type="submission" date="2008-08" db="EMBL/GenBank/DDBJ databases">
        <authorList>
            <person name="Madupu R."/>
            <person name="Durkin A.S."/>
            <person name="Torralba M."/>
            <person name="Methe B."/>
            <person name="Sutton G.G."/>
            <person name="Strausberg R.L."/>
            <person name="Nelson K.E."/>
        </authorList>
    </citation>
    <scope>NUCLEOTIDE SEQUENCE [LARGE SCALE GENOMIC DNA]</scope>
    <source>
        <strain evidence="1 2">RM3267</strain>
    </source>
</reference>
<protein>
    <submittedName>
        <fullName evidence="1">Uncharacterized protein</fullName>
    </submittedName>
</protein>
<dbReference type="Proteomes" id="UP000003082">
    <property type="component" value="Unassembled WGS sequence"/>
</dbReference>